<evidence type="ECO:0000259" key="3">
    <source>
        <dbReference type="PROSITE" id="PS51468"/>
    </source>
</evidence>
<evidence type="ECO:0000313" key="5">
    <source>
        <dbReference type="Proteomes" id="UP000179243"/>
    </source>
</evidence>
<feature type="chain" id="PRO_5009528636" description="VWFA domain-containing protein" evidence="1">
    <location>
        <begin position="22"/>
        <end position="692"/>
    </location>
</feature>
<proteinExistence type="predicted"/>
<dbReference type="PANTHER" id="PTHR10338:SF108">
    <property type="entry name" value="INTER-ALPHA-TRYPSIN INHIBITOR HEAVY CHAIN H4-LIKE PROTEIN"/>
    <property type="match status" value="1"/>
</dbReference>
<dbReference type="EMBL" id="MFYX01000064">
    <property type="protein sequence ID" value="OGK05015.1"/>
    <property type="molecule type" value="Genomic_DNA"/>
</dbReference>
<dbReference type="PANTHER" id="PTHR10338">
    <property type="entry name" value="INTER-ALPHA-TRYPSIN INHIBITOR HEAVY CHAIN FAMILY MEMBER"/>
    <property type="match status" value="1"/>
</dbReference>
<feature type="domain" description="VWFA" evidence="2">
    <location>
        <begin position="272"/>
        <end position="440"/>
    </location>
</feature>
<evidence type="ECO:0000313" key="4">
    <source>
        <dbReference type="EMBL" id="OGK05015.1"/>
    </source>
</evidence>
<dbReference type="SMART" id="SM00327">
    <property type="entry name" value="VWA"/>
    <property type="match status" value="1"/>
</dbReference>
<reference evidence="4 5" key="1">
    <citation type="journal article" date="2016" name="Nat. Commun.">
        <title>Thousands of microbial genomes shed light on interconnected biogeochemical processes in an aquifer system.</title>
        <authorList>
            <person name="Anantharaman K."/>
            <person name="Brown C.T."/>
            <person name="Hug L.A."/>
            <person name="Sharon I."/>
            <person name="Castelle C.J."/>
            <person name="Probst A.J."/>
            <person name="Thomas B.C."/>
            <person name="Singh A."/>
            <person name="Wilkins M.J."/>
            <person name="Karaoz U."/>
            <person name="Brodie E.L."/>
            <person name="Williams K.H."/>
            <person name="Hubbard S.S."/>
            <person name="Banfield J.F."/>
        </authorList>
    </citation>
    <scope>NUCLEOTIDE SEQUENCE [LARGE SCALE GENOMIC DNA]</scope>
</reference>
<feature type="domain" description="VIT" evidence="3">
    <location>
        <begin position="23"/>
        <end position="149"/>
    </location>
</feature>
<dbReference type="Gene3D" id="3.40.50.410">
    <property type="entry name" value="von Willebrand factor, type A domain"/>
    <property type="match status" value="1"/>
</dbReference>
<dbReference type="SUPFAM" id="SSF53300">
    <property type="entry name" value="vWA-like"/>
    <property type="match status" value="1"/>
</dbReference>
<dbReference type="InterPro" id="IPR050934">
    <property type="entry name" value="ITIH"/>
</dbReference>
<accession>A0A1F7FEB5</accession>
<dbReference type="PROSITE" id="PS51468">
    <property type="entry name" value="VIT"/>
    <property type="match status" value="1"/>
</dbReference>
<sequence length="692" mass="73662">MRTIALIIVQAFLLCAGHAHADAVMRPVDPSYPGTLFRHTLTEVTVTLHGSIAETEVYCEFINEWDHATGGVFSFPLPMDANATQMSFGKSLVFYDAILKPVIQSNTPGTGAGGFAAELNAYLGKNAVNLKIDTIAAGAVQQIYLKYIQRLPYYNGSQHYAYPLASGVFQPNPLASLGITVRVFPGPALHTFASASHAAGWRALQAPGNVSEYRYEASKVYLERDLRFSIAMGHSTMQAELYSAAGRNGTGYFAFSLYPASACSRADVFNRNIAFVLDVSRSMAGYKLQQSCEAIKACIGQLDANDRFSIIAFSDLAQTVLGPLPANATSHAAASQALDSLALLKGPSATQLAPALASAISAVTGSGYAPIVVVCTDGFSPCTPDDIVNTANASIFTLGLGQDVSRARLEAIACRNNGFAAFIGENEPVAQSIIALFDAVKHPTINSFMLDFAGAIVRELLPDASPYTFFNGLGYFIAGKFGVPGAHNAAMGGHTVTGDLNDFFSLEFNGDTASADLRFVEQLWAAEKIKAWEREIEVYNRATQLRDSVIALSLVYNVKSQFTSFWADTAARPADSIYVEDEGTSVIVSVDSVPGAAPGAMALAVTPNPFNPDTWIRLTLPATAKAGVAAIAIYDLAGRLISIVKRNVSGNAALVVHWNGRTASGLQAASGVYVVICEYSGHKVHTRISLVR</sequence>
<comment type="caution">
    <text evidence="4">The sequence shown here is derived from an EMBL/GenBank/DDBJ whole genome shotgun (WGS) entry which is preliminary data.</text>
</comment>
<feature type="signal peptide" evidence="1">
    <location>
        <begin position="1"/>
        <end position="21"/>
    </location>
</feature>
<dbReference type="InterPro" id="IPR013694">
    <property type="entry name" value="VIT"/>
</dbReference>
<organism evidence="4 5">
    <name type="scientific">Candidatus Raymondbacteria bacterium RIFOXYD12_FULL_49_13</name>
    <dbReference type="NCBI Taxonomy" id="1817890"/>
    <lineage>
        <taxon>Bacteria</taxon>
        <taxon>Raymondiibacteriota</taxon>
    </lineage>
</organism>
<dbReference type="Gene3D" id="2.60.40.4070">
    <property type="match status" value="1"/>
</dbReference>
<evidence type="ECO:0000256" key="1">
    <source>
        <dbReference type="SAM" id="SignalP"/>
    </source>
</evidence>
<dbReference type="Proteomes" id="UP000179243">
    <property type="component" value="Unassembled WGS sequence"/>
</dbReference>
<evidence type="ECO:0008006" key="6">
    <source>
        <dbReference type="Google" id="ProtNLM"/>
    </source>
</evidence>
<dbReference type="PROSITE" id="PS50234">
    <property type="entry name" value="VWFA"/>
    <property type="match status" value="1"/>
</dbReference>
<dbReference type="InterPro" id="IPR002035">
    <property type="entry name" value="VWF_A"/>
</dbReference>
<dbReference type="InterPro" id="IPR036465">
    <property type="entry name" value="vWFA_dom_sf"/>
</dbReference>
<keyword evidence="1" id="KW-0732">Signal</keyword>
<dbReference type="Pfam" id="PF00092">
    <property type="entry name" value="VWA"/>
    <property type="match status" value="1"/>
</dbReference>
<gene>
    <name evidence="4" type="ORF">A2519_10080</name>
</gene>
<dbReference type="AlphaFoldDB" id="A0A1F7FEB5"/>
<name>A0A1F7FEB5_UNCRA</name>
<protein>
    <recommendedName>
        <fullName evidence="6">VWFA domain-containing protein</fullName>
    </recommendedName>
</protein>
<evidence type="ECO:0000259" key="2">
    <source>
        <dbReference type="PROSITE" id="PS50234"/>
    </source>
</evidence>